<evidence type="ECO:0000313" key="4">
    <source>
        <dbReference type="Proteomes" id="UP001595975"/>
    </source>
</evidence>
<dbReference type="InterPro" id="IPR026820">
    <property type="entry name" value="VioB/RebD_dom"/>
</dbReference>
<reference evidence="4" key="1">
    <citation type="journal article" date="2019" name="Int. J. Syst. Evol. Microbiol.">
        <title>The Global Catalogue of Microorganisms (GCM) 10K type strain sequencing project: providing services to taxonomists for standard genome sequencing and annotation.</title>
        <authorList>
            <consortium name="The Broad Institute Genomics Platform"/>
            <consortium name="The Broad Institute Genome Sequencing Center for Infectious Disease"/>
            <person name="Wu L."/>
            <person name="Ma J."/>
        </authorList>
    </citation>
    <scope>NUCLEOTIDE SEQUENCE [LARGE SCALE GENOMIC DNA]</scope>
    <source>
        <strain evidence="4">CGMCC 4.1437</strain>
    </source>
</reference>
<evidence type="ECO:0000259" key="1">
    <source>
        <dbReference type="Pfam" id="PF12902"/>
    </source>
</evidence>
<dbReference type="InterPro" id="IPR041173">
    <property type="entry name" value="LodA_C"/>
</dbReference>
<organism evidence="3 4">
    <name type="scientific">Kitasatospora misakiensis</name>
    <dbReference type="NCBI Taxonomy" id="67330"/>
    <lineage>
        <taxon>Bacteria</taxon>
        <taxon>Bacillati</taxon>
        <taxon>Actinomycetota</taxon>
        <taxon>Actinomycetes</taxon>
        <taxon>Kitasatosporales</taxon>
        <taxon>Streptomycetaceae</taxon>
        <taxon>Kitasatospora</taxon>
    </lineage>
</organism>
<dbReference type="Gene3D" id="1.20.1260.10">
    <property type="match status" value="1"/>
</dbReference>
<dbReference type="InterPro" id="IPR012347">
    <property type="entry name" value="Ferritin-like"/>
</dbReference>
<accession>A0ABW0WYM0</accession>
<dbReference type="Pfam" id="PF18417">
    <property type="entry name" value="LodA_C"/>
    <property type="match status" value="1"/>
</dbReference>
<evidence type="ECO:0000313" key="3">
    <source>
        <dbReference type="EMBL" id="MFC5662643.1"/>
    </source>
</evidence>
<protein>
    <submittedName>
        <fullName evidence="3">LodA/GoxA family CTQ-dependent oxidase</fullName>
    </submittedName>
</protein>
<keyword evidence="4" id="KW-1185">Reference proteome</keyword>
<proteinExistence type="predicted"/>
<gene>
    <name evidence="3" type="ORF">ACFP3U_06550</name>
</gene>
<dbReference type="RefSeq" id="WP_380224258.1">
    <property type="nucleotide sequence ID" value="NZ_JBHSOF010000005.1"/>
</dbReference>
<dbReference type="Proteomes" id="UP001595975">
    <property type="component" value="Unassembled WGS sequence"/>
</dbReference>
<feature type="domain" description="Iminophenyl-pyruvate dimer synthase" evidence="1">
    <location>
        <begin position="325"/>
        <end position="439"/>
    </location>
</feature>
<feature type="domain" description="L-lysine epsilon oxidase C-terminal" evidence="2">
    <location>
        <begin position="199"/>
        <end position="236"/>
    </location>
</feature>
<dbReference type="Pfam" id="PF12902">
    <property type="entry name" value="Ferritin-like"/>
    <property type="match status" value="1"/>
</dbReference>
<evidence type="ECO:0000259" key="2">
    <source>
        <dbReference type="Pfam" id="PF18417"/>
    </source>
</evidence>
<sequence>MTDPTPDGKIFPRNLTARADHVVRGNPAATRPESGVDNCFPGLEIDQRNLDRAFFPGLRVDFQRLNGSRALAVAGGPAAAQGLRDSDLMDEANPVFVWALCGRTTVDQTEAQAPVISCRGMDGLDVWRRVHDLLPGRIAVLLGPGPGFSSPGATIVGDLNGIRRNNNSFVRRGPGGRFRLAVLIADRARYLDENGVIDPEVYEPGDLTRTLCAPWQYDFRDCACFYWAASKPDVTSSPDGAVPQLNFLRRDRALTPDLDTDAGAPGAERGVRTELEFTYQGLISDWGVLPPVLNDREADTLGIPAAPAVELLSRAEVIAKLRDLATVEHALCVEYLFAHYSLNAPRELPRGTGPTTLTGRIHAAAAEIFAVAIDEMRHLRWVNEALGTLGEPVSLGRAANIDRDGPHPFQLRRLDPEVLSWFIEVEAPSQAAGTGIDGMYVRLHETLVRHPELFPEDPDGRLGHLVKLIIDEGGDHFRRFKTVERHLSALDPQQYLRTLGPGDGSPLQTQLLDLADQYYAILLSTLHSTLSLGDRAGGVLIEQSRRTMANLHETHHALAARGVAPRFTLPAWLTPAPGGGGGGGPVAGGLVDGQVTRAAALAAIEAQRAIGKLGDQATRSMAHRQQRDVRALLTVLALHSGDGDGDGG</sequence>
<dbReference type="EMBL" id="JBHSOF010000005">
    <property type="protein sequence ID" value="MFC5662643.1"/>
    <property type="molecule type" value="Genomic_DNA"/>
</dbReference>
<comment type="caution">
    <text evidence="3">The sequence shown here is derived from an EMBL/GenBank/DDBJ whole genome shotgun (WGS) entry which is preliminary data.</text>
</comment>
<name>A0ABW0WYM0_9ACTN</name>